<organism evidence="3 4">
    <name type="scientific">Flavobacterium bernardetii</name>
    <dbReference type="NCBI Taxonomy" id="2813823"/>
    <lineage>
        <taxon>Bacteria</taxon>
        <taxon>Pseudomonadati</taxon>
        <taxon>Bacteroidota</taxon>
        <taxon>Flavobacteriia</taxon>
        <taxon>Flavobacteriales</taxon>
        <taxon>Flavobacteriaceae</taxon>
        <taxon>Flavobacterium</taxon>
    </lineage>
</organism>
<reference evidence="3 4" key="1">
    <citation type="submission" date="2020-08" db="EMBL/GenBank/DDBJ databases">
        <title>Description of novel Flavobacterium F-408 isolate.</title>
        <authorList>
            <person name="Saticioglu I.B."/>
            <person name="Duman M."/>
            <person name="Altun S."/>
        </authorList>
    </citation>
    <scope>NUCLEOTIDE SEQUENCE [LARGE SCALE GENOMIC DNA]</scope>
    <source>
        <strain evidence="3 4">F-408</strain>
    </source>
</reference>
<dbReference type="Proteomes" id="UP000605990">
    <property type="component" value="Unassembled WGS sequence"/>
</dbReference>
<sequence length="75" mass="8742">MVDVIPKVVETFQWKEREETLGILVKEAGERLSVNYSKIIPVAIKAIQEQEAKIKELEIRNEKIKKLLKKINILK</sequence>
<dbReference type="RefSeq" id="WP_166127644.1">
    <property type="nucleotide sequence ID" value="NZ_JAANOQ010000004.1"/>
</dbReference>
<feature type="coiled-coil region" evidence="1">
    <location>
        <begin position="40"/>
        <end position="74"/>
    </location>
</feature>
<dbReference type="InterPro" id="IPR030392">
    <property type="entry name" value="S74_ICA"/>
</dbReference>
<accession>A0ABR7IY31</accession>
<comment type="caution">
    <text evidence="3">The sequence shown here is derived from an EMBL/GenBank/DDBJ whole genome shotgun (WGS) entry which is preliminary data.</text>
</comment>
<dbReference type="EMBL" id="JACRUN010000003">
    <property type="protein sequence ID" value="MBC5834696.1"/>
    <property type="molecule type" value="Genomic_DNA"/>
</dbReference>
<evidence type="ECO:0000256" key="1">
    <source>
        <dbReference type="SAM" id="Coils"/>
    </source>
</evidence>
<evidence type="ECO:0000313" key="3">
    <source>
        <dbReference type="EMBL" id="MBC5834696.1"/>
    </source>
</evidence>
<keyword evidence="1" id="KW-0175">Coiled coil</keyword>
<gene>
    <name evidence="3" type="ORF">H8R27_07340</name>
</gene>
<proteinExistence type="predicted"/>
<evidence type="ECO:0000259" key="2">
    <source>
        <dbReference type="PROSITE" id="PS51688"/>
    </source>
</evidence>
<keyword evidence="4" id="KW-1185">Reference proteome</keyword>
<name>A0ABR7IY31_9FLAO</name>
<protein>
    <recommendedName>
        <fullName evidence="2">Peptidase S74 domain-containing protein</fullName>
    </recommendedName>
</protein>
<feature type="domain" description="Peptidase S74" evidence="2">
    <location>
        <begin position="1"/>
        <end position="61"/>
    </location>
</feature>
<evidence type="ECO:0000313" key="4">
    <source>
        <dbReference type="Proteomes" id="UP000605990"/>
    </source>
</evidence>
<dbReference type="PROSITE" id="PS51688">
    <property type="entry name" value="ICA"/>
    <property type="match status" value="1"/>
</dbReference>